<dbReference type="OrthoDB" id="2396694at2759"/>
<reference evidence="3 4" key="1">
    <citation type="submission" date="2016-05" db="EMBL/GenBank/DDBJ databases">
        <title>A degradative enzymes factory behind the ericoid mycorrhizal symbiosis.</title>
        <authorList>
            <consortium name="DOE Joint Genome Institute"/>
            <person name="Martino E."/>
            <person name="Morin E."/>
            <person name="Grelet G."/>
            <person name="Kuo A."/>
            <person name="Kohler A."/>
            <person name="Daghino S."/>
            <person name="Barry K."/>
            <person name="Choi C."/>
            <person name="Cichocki N."/>
            <person name="Clum A."/>
            <person name="Copeland A."/>
            <person name="Hainaut M."/>
            <person name="Haridas S."/>
            <person name="Labutti K."/>
            <person name="Lindquist E."/>
            <person name="Lipzen A."/>
            <person name="Khouja H.-R."/>
            <person name="Murat C."/>
            <person name="Ohm R."/>
            <person name="Olson A."/>
            <person name="Spatafora J."/>
            <person name="Veneault-Fourrey C."/>
            <person name="Henrissat B."/>
            <person name="Grigoriev I."/>
            <person name="Martin F."/>
            <person name="Perotto S."/>
        </authorList>
    </citation>
    <scope>NUCLEOTIDE SEQUENCE [LARGE SCALE GENOMIC DNA]</scope>
    <source>
        <strain evidence="3 4">UAMH 7357</strain>
    </source>
</reference>
<evidence type="ECO:0000313" key="4">
    <source>
        <dbReference type="Proteomes" id="UP000235672"/>
    </source>
</evidence>
<feature type="signal peptide" evidence="2">
    <location>
        <begin position="1"/>
        <end position="26"/>
    </location>
</feature>
<dbReference type="AlphaFoldDB" id="A0A2J6QE51"/>
<protein>
    <submittedName>
        <fullName evidence="3">Uncharacterized protein</fullName>
    </submittedName>
</protein>
<feature type="transmembrane region" description="Helical" evidence="1">
    <location>
        <begin position="85"/>
        <end position="104"/>
    </location>
</feature>
<keyword evidence="2" id="KW-0732">Signal</keyword>
<accession>A0A2J6QE51</accession>
<feature type="transmembrane region" description="Helical" evidence="1">
    <location>
        <begin position="187"/>
        <end position="208"/>
    </location>
</feature>
<sequence length="294" mass="32554">MRPSLCLPASVVVLLFKPCLVSSTSAASFLPPKGQTIADEIKCYSLPYGSIGFVSHLITYYTIFALSRGRSPFTWKKNKHWKLDFALGAIGLVSTTSLAIITIVRCRHRWEFVLLGIWKMTLSLTLGFISVHAAVAVRNNDGGRRSRTTKEGVLWWLAFYVPGLVVGLTGLASLAKNSWASWRKSRTPIIVTGIFIGAALVIVLGSYYRSYTDLRRNAEDEPHEQIWWENQLVAGLLALILFTCWVIGVGILAALYSDWAIAFAAGNMVGVPSSDNAAIYWTYFFAKRIPLLSV</sequence>
<feature type="transmembrane region" description="Helical" evidence="1">
    <location>
        <begin position="153"/>
        <end position="175"/>
    </location>
</feature>
<feature type="transmembrane region" description="Helical" evidence="1">
    <location>
        <begin position="261"/>
        <end position="286"/>
    </location>
</feature>
<keyword evidence="1" id="KW-0812">Transmembrane</keyword>
<feature type="transmembrane region" description="Helical" evidence="1">
    <location>
        <begin position="116"/>
        <end position="137"/>
    </location>
</feature>
<feature type="transmembrane region" description="Helical" evidence="1">
    <location>
        <begin position="45"/>
        <end position="64"/>
    </location>
</feature>
<dbReference type="EMBL" id="KZ613472">
    <property type="protein sequence ID" value="PMD24551.1"/>
    <property type="molecule type" value="Genomic_DNA"/>
</dbReference>
<keyword evidence="1" id="KW-1133">Transmembrane helix</keyword>
<evidence type="ECO:0000256" key="2">
    <source>
        <dbReference type="SAM" id="SignalP"/>
    </source>
</evidence>
<dbReference type="Proteomes" id="UP000235672">
    <property type="component" value="Unassembled WGS sequence"/>
</dbReference>
<organism evidence="3 4">
    <name type="scientific">Hyaloscypha hepaticicola</name>
    <dbReference type="NCBI Taxonomy" id="2082293"/>
    <lineage>
        <taxon>Eukaryota</taxon>
        <taxon>Fungi</taxon>
        <taxon>Dikarya</taxon>
        <taxon>Ascomycota</taxon>
        <taxon>Pezizomycotina</taxon>
        <taxon>Leotiomycetes</taxon>
        <taxon>Helotiales</taxon>
        <taxon>Hyaloscyphaceae</taxon>
        <taxon>Hyaloscypha</taxon>
    </lineage>
</organism>
<evidence type="ECO:0000256" key="1">
    <source>
        <dbReference type="SAM" id="Phobius"/>
    </source>
</evidence>
<name>A0A2J6QE51_9HELO</name>
<keyword evidence="4" id="KW-1185">Reference proteome</keyword>
<evidence type="ECO:0000313" key="3">
    <source>
        <dbReference type="EMBL" id="PMD24551.1"/>
    </source>
</evidence>
<feature type="chain" id="PRO_5014332128" evidence="2">
    <location>
        <begin position="27"/>
        <end position="294"/>
    </location>
</feature>
<keyword evidence="1" id="KW-0472">Membrane</keyword>
<feature type="transmembrane region" description="Helical" evidence="1">
    <location>
        <begin position="232"/>
        <end position="255"/>
    </location>
</feature>
<gene>
    <name evidence="3" type="ORF">NA56DRAFT_620830</name>
</gene>
<proteinExistence type="predicted"/>